<organism evidence="2 3">
    <name type="scientific">Batillaria attramentaria</name>
    <dbReference type="NCBI Taxonomy" id="370345"/>
    <lineage>
        <taxon>Eukaryota</taxon>
        <taxon>Metazoa</taxon>
        <taxon>Spiralia</taxon>
        <taxon>Lophotrochozoa</taxon>
        <taxon>Mollusca</taxon>
        <taxon>Gastropoda</taxon>
        <taxon>Caenogastropoda</taxon>
        <taxon>Sorbeoconcha</taxon>
        <taxon>Cerithioidea</taxon>
        <taxon>Batillariidae</taxon>
        <taxon>Batillaria</taxon>
    </lineage>
</organism>
<dbReference type="AlphaFoldDB" id="A0ABD0L5D6"/>
<evidence type="ECO:0000313" key="3">
    <source>
        <dbReference type="Proteomes" id="UP001519460"/>
    </source>
</evidence>
<protein>
    <submittedName>
        <fullName evidence="2">Uncharacterized protein</fullName>
    </submittedName>
</protein>
<feature type="compositionally biased region" description="Basic and acidic residues" evidence="1">
    <location>
        <begin position="157"/>
        <end position="166"/>
    </location>
</feature>
<sequence length="178" mass="19125">MTNCARSLTKLHREVPIESGGRGIAAWSSRHQATEAGNCQITVIAGLIPAADPGDGWPGGECNIIARRVPRWAVCGNSSTSSACAHTPTPPHLSAPPPLTPRHDTVYSGHRLEKHLLTLLVKLSLILNNGACKVTERSVGGTKKHHYVFALQTRTYSRPEETEPHRATSSSAPGRTRS</sequence>
<dbReference type="EMBL" id="JACVVK020000080">
    <property type="protein sequence ID" value="KAK7494789.1"/>
    <property type="molecule type" value="Genomic_DNA"/>
</dbReference>
<evidence type="ECO:0000256" key="1">
    <source>
        <dbReference type="SAM" id="MobiDB-lite"/>
    </source>
</evidence>
<reference evidence="2 3" key="1">
    <citation type="journal article" date="2023" name="Sci. Data">
        <title>Genome assembly of the Korean intertidal mud-creeper Batillaria attramentaria.</title>
        <authorList>
            <person name="Patra A.K."/>
            <person name="Ho P.T."/>
            <person name="Jun S."/>
            <person name="Lee S.J."/>
            <person name="Kim Y."/>
            <person name="Won Y.J."/>
        </authorList>
    </citation>
    <scope>NUCLEOTIDE SEQUENCE [LARGE SCALE GENOMIC DNA]</scope>
    <source>
        <strain evidence="2">Wonlab-2016</strain>
    </source>
</reference>
<gene>
    <name evidence="2" type="ORF">BaRGS_00013916</name>
</gene>
<proteinExistence type="predicted"/>
<accession>A0ABD0L5D6</accession>
<feature type="region of interest" description="Disordered" evidence="1">
    <location>
        <begin position="155"/>
        <end position="178"/>
    </location>
</feature>
<comment type="caution">
    <text evidence="2">The sequence shown here is derived from an EMBL/GenBank/DDBJ whole genome shotgun (WGS) entry which is preliminary data.</text>
</comment>
<dbReference type="Proteomes" id="UP001519460">
    <property type="component" value="Unassembled WGS sequence"/>
</dbReference>
<feature type="compositionally biased region" description="Polar residues" evidence="1">
    <location>
        <begin position="167"/>
        <end position="178"/>
    </location>
</feature>
<keyword evidence="3" id="KW-1185">Reference proteome</keyword>
<name>A0ABD0L5D6_9CAEN</name>
<evidence type="ECO:0000313" key="2">
    <source>
        <dbReference type="EMBL" id="KAK7494789.1"/>
    </source>
</evidence>